<protein>
    <submittedName>
        <fullName evidence="7">Uncharacterized protein</fullName>
    </submittedName>
</protein>
<evidence type="ECO:0000256" key="5">
    <source>
        <dbReference type="ARBA" id="ARBA00023242"/>
    </source>
</evidence>
<comment type="similarity">
    <text evidence="3">Belongs to the DIF1/spd1 family.</text>
</comment>
<reference evidence="7" key="1">
    <citation type="submission" date="2015-01" db="EMBL/GenBank/DDBJ databases">
        <authorList>
            <person name="Durling Mikael"/>
        </authorList>
    </citation>
    <scope>NUCLEOTIDE SEQUENCE</scope>
</reference>
<evidence type="ECO:0000256" key="6">
    <source>
        <dbReference type="SAM" id="MobiDB-lite"/>
    </source>
</evidence>
<dbReference type="GO" id="GO:1990846">
    <property type="term" value="F:ribonucleoside-diphosphate reductase inhibitor activity"/>
    <property type="evidence" value="ECO:0007669"/>
    <property type="project" value="TreeGrafter"/>
</dbReference>
<proteinExistence type="inferred from homology"/>
<evidence type="ECO:0000313" key="7">
    <source>
        <dbReference type="EMBL" id="CEO48943.1"/>
    </source>
</evidence>
<dbReference type="InterPro" id="IPR013900">
    <property type="entry name" value="RNR_inhibitor"/>
</dbReference>
<evidence type="ECO:0000256" key="4">
    <source>
        <dbReference type="ARBA" id="ARBA00022490"/>
    </source>
</evidence>
<evidence type="ECO:0000256" key="3">
    <source>
        <dbReference type="ARBA" id="ARBA00005459"/>
    </source>
</evidence>
<dbReference type="GO" id="GO:0008104">
    <property type="term" value="P:intracellular protein localization"/>
    <property type="evidence" value="ECO:0007669"/>
    <property type="project" value="TreeGrafter"/>
</dbReference>
<comment type="subcellular location">
    <subcellularLocation>
        <location evidence="2">Cytoplasm</location>
    </subcellularLocation>
    <subcellularLocation>
        <location evidence="1">Nucleus</location>
    </subcellularLocation>
</comment>
<evidence type="ECO:0000256" key="2">
    <source>
        <dbReference type="ARBA" id="ARBA00004496"/>
    </source>
</evidence>
<keyword evidence="4" id="KW-0963">Cytoplasm</keyword>
<dbReference type="Pfam" id="PF08591">
    <property type="entry name" value="RNR_inhib"/>
    <property type="match status" value="1"/>
</dbReference>
<gene>
    <name evidence="7" type="ORF">BN869_000005000_1</name>
</gene>
<sequence length="229" mass="24760">MSNPRVKRPFAGAAADPSQRQITSFFNAQSPGQPDPSTRAPALPANVQSNLISVGMRVRKSVPEGYKTKGTSAFKLWTDDRTHVAPKASPASARVVSRELLPFCGINKVGGLDTQPAVDRDDYSDEDDTPGLDDMPGLTMSQESTESVDSALTSRKRFLDDDEDEDLQTRSLTPVSLVNERIKSAPRSRFSKKSSSGGYFGQENMATGNDFGDADFLVFGSGEEMDTAN</sequence>
<keyword evidence="5" id="KW-0539">Nucleus</keyword>
<dbReference type="AlphaFoldDB" id="A0A0B7JV62"/>
<dbReference type="PANTHER" id="PTHR28081:SF1">
    <property type="entry name" value="DAMAGE-REGULATED IMPORT FACILITATOR 1"/>
    <property type="match status" value="1"/>
</dbReference>
<accession>A0A0B7JV62</accession>
<dbReference type="PANTHER" id="PTHR28081">
    <property type="entry name" value="DAMAGE-REGULATED IMPORT FACILITATOR 1-RELATED"/>
    <property type="match status" value="1"/>
</dbReference>
<name>A0A0B7JV62_BIOOC</name>
<dbReference type="GO" id="GO:0005634">
    <property type="term" value="C:nucleus"/>
    <property type="evidence" value="ECO:0007669"/>
    <property type="project" value="UniProtKB-SubCell"/>
</dbReference>
<organism evidence="7">
    <name type="scientific">Bionectria ochroleuca</name>
    <name type="common">Gliocladium roseum</name>
    <dbReference type="NCBI Taxonomy" id="29856"/>
    <lineage>
        <taxon>Eukaryota</taxon>
        <taxon>Fungi</taxon>
        <taxon>Dikarya</taxon>
        <taxon>Ascomycota</taxon>
        <taxon>Pezizomycotina</taxon>
        <taxon>Sordariomycetes</taxon>
        <taxon>Hypocreomycetidae</taxon>
        <taxon>Hypocreales</taxon>
        <taxon>Bionectriaceae</taxon>
        <taxon>Clonostachys</taxon>
    </lineage>
</organism>
<feature type="compositionally biased region" description="Polar residues" evidence="6">
    <location>
        <begin position="139"/>
        <end position="153"/>
    </location>
</feature>
<evidence type="ECO:0000256" key="1">
    <source>
        <dbReference type="ARBA" id="ARBA00004123"/>
    </source>
</evidence>
<feature type="compositionally biased region" description="Acidic residues" evidence="6">
    <location>
        <begin position="122"/>
        <end position="131"/>
    </location>
</feature>
<dbReference type="GO" id="GO:0005737">
    <property type="term" value="C:cytoplasm"/>
    <property type="evidence" value="ECO:0007669"/>
    <property type="project" value="UniProtKB-SubCell"/>
</dbReference>
<feature type="region of interest" description="Disordered" evidence="6">
    <location>
        <begin position="111"/>
        <end position="206"/>
    </location>
</feature>
<dbReference type="EMBL" id="CDPU01000012">
    <property type="protein sequence ID" value="CEO48943.1"/>
    <property type="molecule type" value="Genomic_DNA"/>
</dbReference>
<feature type="region of interest" description="Disordered" evidence="6">
    <location>
        <begin position="1"/>
        <end position="20"/>
    </location>
</feature>